<dbReference type="InterPro" id="IPR012677">
    <property type="entry name" value="Nucleotide-bd_a/b_plait_sf"/>
</dbReference>
<dbReference type="InterPro" id="IPR045305">
    <property type="entry name" value="RRM2_I_PABPs"/>
</dbReference>
<dbReference type="SMART" id="SM00360">
    <property type="entry name" value="RRM"/>
    <property type="match status" value="2"/>
</dbReference>
<keyword evidence="6" id="KW-0539">Nucleus</keyword>
<keyword evidence="3" id="KW-0963">Cytoplasm</keyword>
<name>A0A183U192_TOXCA</name>
<evidence type="ECO:0000256" key="7">
    <source>
        <dbReference type="PROSITE-ProRule" id="PRU00176"/>
    </source>
</evidence>
<dbReference type="InterPro" id="IPR035979">
    <property type="entry name" value="RBD_domain_sf"/>
</dbReference>
<dbReference type="Proteomes" id="UP000050794">
    <property type="component" value="Unassembled WGS sequence"/>
</dbReference>
<evidence type="ECO:0000313" key="11">
    <source>
        <dbReference type="WBParaSite" id="TCNE_0000226201-mRNA-1"/>
    </source>
</evidence>
<evidence type="ECO:0000256" key="6">
    <source>
        <dbReference type="ARBA" id="ARBA00023242"/>
    </source>
</evidence>
<gene>
    <name evidence="9" type="ORF">TCNE_LOCUS2261</name>
</gene>
<organism evidence="10 11">
    <name type="scientific">Toxocara canis</name>
    <name type="common">Canine roundworm</name>
    <dbReference type="NCBI Taxonomy" id="6265"/>
    <lineage>
        <taxon>Eukaryota</taxon>
        <taxon>Metazoa</taxon>
        <taxon>Ecdysozoa</taxon>
        <taxon>Nematoda</taxon>
        <taxon>Chromadorea</taxon>
        <taxon>Rhabditida</taxon>
        <taxon>Spirurina</taxon>
        <taxon>Ascaridomorpha</taxon>
        <taxon>Ascaridoidea</taxon>
        <taxon>Toxocaridae</taxon>
        <taxon>Toxocara</taxon>
    </lineage>
</organism>
<keyword evidence="10" id="KW-1185">Reference proteome</keyword>
<protein>
    <submittedName>
        <fullName evidence="11">Polyadenylate-binding protein</fullName>
    </submittedName>
</protein>
<dbReference type="GO" id="GO:0005634">
    <property type="term" value="C:nucleus"/>
    <property type="evidence" value="ECO:0007669"/>
    <property type="project" value="UniProtKB-SubCell"/>
</dbReference>
<dbReference type="InterPro" id="IPR034364">
    <property type="entry name" value="PABP_RRM1"/>
</dbReference>
<dbReference type="GO" id="GO:0003723">
    <property type="term" value="F:RNA binding"/>
    <property type="evidence" value="ECO:0007669"/>
    <property type="project" value="UniProtKB-UniRule"/>
</dbReference>
<evidence type="ECO:0000256" key="2">
    <source>
        <dbReference type="ARBA" id="ARBA00004496"/>
    </source>
</evidence>
<reference evidence="11" key="1">
    <citation type="submission" date="2016-06" db="UniProtKB">
        <authorList>
            <consortium name="WormBaseParasite"/>
        </authorList>
    </citation>
    <scope>IDENTIFICATION</scope>
</reference>
<dbReference type="CDD" id="cd12378">
    <property type="entry name" value="RRM1_I_PABPs"/>
    <property type="match status" value="1"/>
</dbReference>
<comment type="subcellular location">
    <subcellularLocation>
        <location evidence="2">Cytoplasm</location>
    </subcellularLocation>
    <subcellularLocation>
        <location evidence="1">Nucleus</location>
    </subcellularLocation>
</comment>
<dbReference type="GO" id="GO:0005737">
    <property type="term" value="C:cytoplasm"/>
    <property type="evidence" value="ECO:0007669"/>
    <property type="project" value="UniProtKB-SubCell"/>
</dbReference>
<evidence type="ECO:0000313" key="9">
    <source>
        <dbReference type="EMBL" id="VDM27762.1"/>
    </source>
</evidence>
<evidence type="ECO:0000259" key="8">
    <source>
        <dbReference type="PROSITE" id="PS50102"/>
    </source>
</evidence>
<accession>A0A183U192</accession>
<keyword evidence="5 7" id="KW-0694">RNA-binding</keyword>
<dbReference type="CDD" id="cd12379">
    <property type="entry name" value="RRM2_I_PABPs"/>
    <property type="match status" value="1"/>
</dbReference>
<dbReference type="Gene3D" id="3.30.70.330">
    <property type="match status" value="2"/>
</dbReference>
<dbReference type="InterPro" id="IPR052462">
    <property type="entry name" value="SLIRP/GR-RBP-like"/>
</dbReference>
<feature type="domain" description="RRM" evidence="8">
    <location>
        <begin position="104"/>
        <end position="174"/>
    </location>
</feature>
<keyword evidence="4" id="KW-0677">Repeat</keyword>
<dbReference type="InterPro" id="IPR000504">
    <property type="entry name" value="RRM_dom"/>
</dbReference>
<dbReference type="PROSITE" id="PS50102">
    <property type="entry name" value="RRM"/>
    <property type="match status" value="2"/>
</dbReference>
<evidence type="ECO:0000256" key="1">
    <source>
        <dbReference type="ARBA" id="ARBA00004123"/>
    </source>
</evidence>
<evidence type="ECO:0000256" key="3">
    <source>
        <dbReference type="ARBA" id="ARBA00022490"/>
    </source>
</evidence>
<dbReference type="WBParaSite" id="TCNE_0000226201-mRNA-1">
    <property type="protein sequence ID" value="TCNE_0000226201-mRNA-1"/>
    <property type="gene ID" value="TCNE_0000226201"/>
</dbReference>
<evidence type="ECO:0000313" key="10">
    <source>
        <dbReference type="Proteomes" id="UP000050794"/>
    </source>
</evidence>
<dbReference type="FunFam" id="3.30.70.330:FF:000234">
    <property type="entry name" value="Polyadenylate-binding protein 5"/>
    <property type="match status" value="1"/>
</dbReference>
<dbReference type="PANTHER" id="PTHR48027">
    <property type="entry name" value="HETEROGENEOUS NUCLEAR RIBONUCLEOPROTEIN 87F-RELATED"/>
    <property type="match status" value="1"/>
</dbReference>
<dbReference type="Pfam" id="PF00076">
    <property type="entry name" value="RRM_1"/>
    <property type="match status" value="2"/>
</dbReference>
<evidence type="ECO:0000256" key="5">
    <source>
        <dbReference type="ARBA" id="ARBA00022884"/>
    </source>
</evidence>
<feature type="domain" description="RRM" evidence="8">
    <location>
        <begin position="16"/>
        <end position="94"/>
    </location>
</feature>
<dbReference type="AlphaFoldDB" id="A0A183U192"/>
<evidence type="ECO:0000256" key="4">
    <source>
        <dbReference type="ARBA" id="ARBA00022737"/>
    </source>
</evidence>
<dbReference type="FunFam" id="3.30.70.330:FF:000651">
    <property type="entry name" value="Poly(A) binding protein cytoplasmic 1 like"/>
    <property type="match status" value="1"/>
</dbReference>
<dbReference type="SUPFAM" id="SSF54928">
    <property type="entry name" value="RNA-binding domain, RBD"/>
    <property type="match status" value="1"/>
</dbReference>
<reference evidence="9 10" key="2">
    <citation type="submission" date="2018-11" db="EMBL/GenBank/DDBJ databases">
        <authorList>
            <consortium name="Pathogen Informatics"/>
        </authorList>
    </citation>
    <scope>NUCLEOTIDE SEQUENCE [LARGE SCALE GENOMIC DNA]</scope>
</reference>
<sequence length="174" mass="19235">MSPVVSVNAASVSKMSSLYVGDLHADVTEPMLLEKFSSVGRVLSIRVCRDALTRRSLGYAYVNFEQPDDAKRALETINFDTINGRPIRIMWSQRGSTTGRPLSGNVFIKNLAKSIDTKALYNKFSEFGNITSCKVAIDDHSRSKGYGFVQFETERAAQKAIDSVNGTMLEGREV</sequence>
<proteinExistence type="predicted"/>
<dbReference type="EMBL" id="UYWY01002152">
    <property type="protein sequence ID" value="VDM27762.1"/>
    <property type="molecule type" value="Genomic_DNA"/>
</dbReference>